<reference evidence="2 3" key="1">
    <citation type="journal article" date="2024" name="Plant Biotechnol. J.">
        <title>Dendrobium thyrsiflorum genome and its molecular insights into genes involved in important horticultural traits.</title>
        <authorList>
            <person name="Chen B."/>
            <person name="Wang J.Y."/>
            <person name="Zheng P.J."/>
            <person name="Li K.L."/>
            <person name="Liang Y.M."/>
            <person name="Chen X.F."/>
            <person name="Zhang C."/>
            <person name="Zhao X."/>
            <person name="He X."/>
            <person name="Zhang G.Q."/>
            <person name="Liu Z.J."/>
            <person name="Xu Q."/>
        </authorList>
    </citation>
    <scope>NUCLEOTIDE SEQUENCE [LARGE SCALE GENOMIC DNA]</scope>
    <source>
        <strain evidence="2">GZMU011</strain>
    </source>
</reference>
<protein>
    <recommendedName>
        <fullName evidence="4">Transmembrane protein</fullName>
    </recommendedName>
</protein>
<organism evidence="2 3">
    <name type="scientific">Dendrobium thyrsiflorum</name>
    <name type="common">Pinecone-like raceme dendrobium</name>
    <name type="synonym">Orchid</name>
    <dbReference type="NCBI Taxonomy" id="117978"/>
    <lineage>
        <taxon>Eukaryota</taxon>
        <taxon>Viridiplantae</taxon>
        <taxon>Streptophyta</taxon>
        <taxon>Embryophyta</taxon>
        <taxon>Tracheophyta</taxon>
        <taxon>Spermatophyta</taxon>
        <taxon>Magnoliopsida</taxon>
        <taxon>Liliopsida</taxon>
        <taxon>Asparagales</taxon>
        <taxon>Orchidaceae</taxon>
        <taxon>Epidendroideae</taxon>
        <taxon>Malaxideae</taxon>
        <taxon>Dendrobiinae</taxon>
        <taxon>Dendrobium</taxon>
    </lineage>
</organism>
<accession>A0ABD0UEL6</accession>
<dbReference type="AlphaFoldDB" id="A0ABD0UEL6"/>
<evidence type="ECO:0000313" key="2">
    <source>
        <dbReference type="EMBL" id="KAL0911230.1"/>
    </source>
</evidence>
<feature type="chain" id="PRO_5044796586" description="Transmembrane protein" evidence="1">
    <location>
        <begin position="27"/>
        <end position="96"/>
    </location>
</feature>
<dbReference type="PANTHER" id="PTHR36733">
    <property type="entry name" value="CELL WALL PROTEIN-RELATED"/>
    <property type="match status" value="1"/>
</dbReference>
<dbReference type="InterPro" id="IPR034565">
    <property type="entry name" value="Put_cell_wall"/>
</dbReference>
<proteinExistence type="predicted"/>
<dbReference type="Proteomes" id="UP001552299">
    <property type="component" value="Unassembled WGS sequence"/>
</dbReference>
<dbReference type="EMBL" id="JANQDX010000015">
    <property type="protein sequence ID" value="KAL0911230.1"/>
    <property type="molecule type" value="Genomic_DNA"/>
</dbReference>
<gene>
    <name evidence="2" type="ORF">M5K25_019354</name>
</gene>
<sequence length="96" mass="10790">MARETLINLFVFLLLITFFFFTSVVPDEKKEEDCVEKQEGSFLIPGIGRYMPGSHRRPRITGLDHSGPAAAHARYLPGNDDMFVPNPGYEVPNPIP</sequence>
<comment type="caution">
    <text evidence="2">The sequence shown here is derived from an EMBL/GenBank/DDBJ whole genome shotgun (WGS) entry which is preliminary data.</text>
</comment>
<keyword evidence="1" id="KW-0732">Signal</keyword>
<keyword evidence="3" id="KW-1185">Reference proteome</keyword>
<feature type="signal peptide" evidence="1">
    <location>
        <begin position="1"/>
        <end position="26"/>
    </location>
</feature>
<evidence type="ECO:0008006" key="4">
    <source>
        <dbReference type="Google" id="ProtNLM"/>
    </source>
</evidence>
<evidence type="ECO:0000313" key="3">
    <source>
        <dbReference type="Proteomes" id="UP001552299"/>
    </source>
</evidence>
<name>A0ABD0UEL6_DENTH</name>
<dbReference type="PANTHER" id="PTHR36733:SF1">
    <property type="entry name" value="CELL WALL PROTEIN-RELATED"/>
    <property type="match status" value="1"/>
</dbReference>
<evidence type="ECO:0000256" key="1">
    <source>
        <dbReference type="SAM" id="SignalP"/>
    </source>
</evidence>